<evidence type="ECO:0000313" key="9">
    <source>
        <dbReference type="Proteomes" id="UP001157126"/>
    </source>
</evidence>
<feature type="signal peptide" evidence="6">
    <location>
        <begin position="1"/>
        <end position="20"/>
    </location>
</feature>
<evidence type="ECO:0000259" key="7">
    <source>
        <dbReference type="PROSITE" id="PS50059"/>
    </source>
</evidence>
<name>A0ABQ6INT0_9MICO</name>
<evidence type="ECO:0000313" key="8">
    <source>
        <dbReference type="EMBL" id="GMA39578.1"/>
    </source>
</evidence>
<feature type="domain" description="PPIase FKBP-type" evidence="7">
    <location>
        <begin position="237"/>
        <end position="328"/>
    </location>
</feature>
<protein>
    <recommendedName>
        <fullName evidence="2 5">peptidylprolyl isomerase</fullName>
        <ecNumber evidence="2 5">5.2.1.8</ecNumber>
    </recommendedName>
</protein>
<dbReference type="SUPFAM" id="SSF54534">
    <property type="entry name" value="FKBP-like"/>
    <property type="match status" value="2"/>
</dbReference>
<evidence type="ECO:0000256" key="2">
    <source>
        <dbReference type="ARBA" id="ARBA00013194"/>
    </source>
</evidence>
<dbReference type="RefSeq" id="WP_284303463.1">
    <property type="nucleotide sequence ID" value="NZ_BSUO01000001.1"/>
</dbReference>
<keyword evidence="6" id="KW-0732">Signal</keyword>
<comment type="caution">
    <text evidence="8">The sequence shown here is derived from an EMBL/GenBank/DDBJ whole genome shotgun (WGS) entry which is preliminary data.</text>
</comment>
<proteinExistence type="predicted"/>
<comment type="catalytic activity">
    <reaction evidence="1 5">
        <text>[protein]-peptidylproline (omega=180) = [protein]-peptidylproline (omega=0)</text>
        <dbReference type="Rhea" id="RHEA:16237"/>
        <dbReference type="Rhea" id="RHEA-COMP:10747"/>
        <dbReference type="Rhea" id="RHEA-COMP:10748"/>
        <dbReference type="ChEBI" id="CHEBI:83833"/>
        <dbReference type="ChEBI" id="CHEBI:83834"/>
        <dbReference type="EC" id="5.2.1.8"/>
    </reaction>
</comment>
<dbReference type="PANTHER" id="PTHR10516">
    <property type="entry name" value="PEPTIDYL-PROLYL CIS-TRANS ISOMERASE"/>
    <property type="match status" value="1"/>
</dbReference>
<sequence length="328" mass="33937">MSSFRLRLAAAVLPFTLVLAACGNDAQNADAPPPTTAAAAAESQELAPVKVEGAPGAKPTITLPSTPFMVSGPGHRTVAAGDGKDITEADTVSAHFLLLNAKDGKELESRFGEEVVGLGLGDETLQPAIRNALVGQKVGARVLVAVPAKEAVGEQGNPTMGIAAADTLLYFFEVTDAKTPLKEATGTPVPPKAGLPTVQMGASPQEPAKITVPKGAPPKETVVQPLIQGKGPKVQAGQTVRVSYTGVTWRDPANPFDYSGKTPEGYAEFPIGQGGLIKAWDENIPGQTVGSRILMVVPPADGYGKEGRGEQIKGDDTMIFVLDILDAT</sequence>
<dbReference type="InterPro" id="IPR050689">
    <property type="entry name" value="FKBP-type_PPIase"/>
</dbReference>
<evidence type="ECO:0000256" key="3">
    <source>
        <dbReference type="ARBA" id="ARBA00023110"/>
    </source>
</evidence>
<dbReference type="PANTHER" id="PTHR10516:SF443">
    <property type="entry name" value="FK506-BINDING PROTEIN 59-RELATED"/>
    <property type="match status" value="1"/>
</dbReference>
<dbReference type="Gene3D" id="3.10.50.40">
    <property type="match status" value="2"/>
</dbReference>
<gene>
    <name evidence="8" type="ORF">GCM10025883_16230</name>
</gene>
<keyword evidence="3 5" id="KW-0697">Rotamase</keyword>
<dbReference type="InterPro" id="IPR046357">
    <property type="entry name" value="PPIase_dom_sf"/>
</dbReference>
<dbReference type="PROSITE" id="PS51257">
    <property type="entry name" value="PROKAR_LIPOPROTEIN"/>
    <property type="match status" value="1"/>
</dbReference>
<dbReference type="EMBL" id="BSUO01000001">
    <property type="protein sequence ID" value="GMA39578.1"/>
    <property type="molecule type" value="Genomic_DNA"/>
</dbReference>
<dbReference type="Pfam" id="PF00254">
    <property type="entry name" value="FKBP_C"/>
    <property type="match status" value="2"/>
</dbReference>
<dbReference type="Proteomes" id="UP001157126">
    <property type="component" value="Unassembled WGS sequence"/>
</dbReference>
<dbReference type="PROSITE" id="PS50059">
    <property type="entry name" value="FKBP_PPIASE"/>
    <property type="match status" value="2"/>
</dbReference>
<evidence type="ECO:0000256" key="1">
    <source>
        <dbReference type="ARBA" id="ARBA00000971"/>
    </source>
</evidence>
<accession>A0ABQ6INT0</accession>
<keyword evidence="4 5" id="KW-0413">Isomerase</keyword>
<feature type="chain" id="PRO_5045749463" description="peptidylprolyl isomerase" evidence="6">
    <location>
        <begin position="21"/>
        <end position="328"/>
    </location>
</feature>
<evidence type="ECO:0000256" key="6">
    <source>
        <dbReference type="SAM" id="SignalP"/>
    </source>
</evidence>
<reference evidence="9" key="1">
    <citation type="journal article" date="2019" name="Int. J. Syst. Evol. Microbiol.">
        <title>The Global Catalogue of Microorganisms (GCM) 10K type strain sequencing project: providing services to taxonomists for standard genome sequencing and annotation.</title>
        <authorList>
            <consortium name="The Broad Institute Genomics Platform"/>
            <consortium name="The Broad Institute Genome Sequencing Center for Infectious Disease"/>
            <person name="Wu L."/>
            <person name="Ma J."/>
        </authorList>
    </citation>
    <scope>NUCLEOTIDE SEQUENCE [LARGE SCALE GENOMIC DNA]</scope>
    <source>
        <strain evidence="9">NBRC 113072</strain>
    </source>
</reference>
<keyword evidence="9" id="KW-1185">Reference proteome</keyword>
<dbReference type="InterPro" id="IPR001179">
    <property type="entry name" value="PPIase_FKBP_dom"/>
</dbReference>
<dbReference type="GO" id="GO:0016853">
    <property type="term" value="F:isomerase activity"/>
    <property type="evidence" value="ECO:0007669"/>
    <property type="project" value="UniProtKB-KW"/>
</dbReference>
<evidence type="ECO:0000256" key="5">
    <source>
        <dbReference type="PROSITE-ProRule" id="PRU00277"/>
    </source>
</evidence>
<organism evidence="8 9">
    <name type="scientific">Mobilicoccus caccae</name>
    <dbReference type="NCBI Taxonomy" id="1859295"/>
    <lineage>
        <taxon>Bacteria</taxon>
        <taxon>Bacillati</taxon>
        <taxon>Actinomycetota</taxon>
        <taxon>Actinomycetes</taxon>
        <taxon>Micrococcales</taxon>
        <taxon>Dermatophilaceae</taxon>
        <taxon>Mobilicoccus</taxon>
    </lineage>
</organism>
<evidence type="ECO:0000256" key="4">
    <source>
        <dbReference type="ARBA" id="ARBA00023235"/>
    </source>
</evidence>
<dbReference type="EC" id="5.2.1.8" evidence="2 5"/>
<feature type="domain" description="PPIase FKBP-type" evidence="7">
    <location>
        <begin position="89"/>
        <end position="178"/>
    </location>
</feature>